<evidence type="ECO:0000313" key="1">
    <source>
        <dbReference type="EMBL" id="UTY27565.1"/>
    </source>
</evidence>
<dbReference type="Proteomes" id="UP001059401">
    <property type="component" value="Chromosome"/>
</dbReference>
<dbReference type="RefSeq" id="WP_253731302.1">
    <property type="nucleotide sequence ID" value="NZ_CP038802.1"/>
</dbReference>
<gene>
    <name evidence="1" type="ORF">E4N76_00160</name>
</gene>
<keyword evidence="2" id="KW-1185">Reference proteome</keyword>
<protein>
    <submittedName>
        <fullName evidence="1">Uncharacterized protein</fullName>
    </submittedName>
</protein>
<accession>A0ABY5HRB6</accession>
<reference evidence="1" key="1">
    <citation type="submission" date="2019-04" db="EMBL/GenBank/DDBJ databases">
        <title>Whole genome sequencing of oral phylogroup 2 treponemes.</title>
        <authorList>
            <person name="Chan Y."/>
            <person name="Zeng H.H."/>
            <person name="Yu X.L."/>
            <person name="Leung W.K."/>
            <person name="Watt R.M."/>
        </authorList>
    </citation>
    <scope>NUCLEOTIDE SEQUENCE</scope>
    <source>
        <strain evidence="1">OMZ 847</strain>
    </source>
</reference>
<evidence type="ECO:0000313" key="2">
    <source>
        <dbReference type="Proteomes" id="UP001059401"/>
    </source>
</evidence>
<dbReference type="EMBL" id="CP038802">
    <property type="protein sequence ID" value="UTY27565.1"/>
    <property type="molecule type" value="Genomic_DNA"/>
</dbReference>
<proteinExistence type="predicted"/>
<sequence>MIIVARHQEGIGLNPLEYLLNEDGTEKEFESKERAIEFLKSAGASDDDIYYMRFLDAETGKELEE</sequence>
<organism evidence="1 2">
    <name type="scientific">Treponema putidum</name>
    <dbReference type="NCBI Taxonomy" id="221027"/>
    <lineage>
        <taxon>Bacteria</taxon>
        <taxon>Pseudomonadati</taxon>
        <taxon>Spirochaetota</taxon>
        <taxon>Spirochaetia</taxon>
        <taxon>Spirochaetales</taxon>
        <taxon>Treponemataceae</taxon>
        <taxon>Treponema</taxon>
    </lineage>
</organism>
<name>A0ABY5HRB6_9SPIR</name>